<keyword evidence="1" id="KW-0472">Membrane</keyword>
<proteinExistence type="predicted"/>
<evidence type="ECO:0000313" key="3">
    <source>
        <dbReference type="Proteomes" id="UP000799291"/>
    </source>
</evidence>
<protein>
    <submittedName>
        <fullName evidence="2">Uncharacterized protein</fullName>
    </submittedName>
</protein>
<keyword evidence="3" id="KW-1185">Reference proteome</keyword>
<gene>
    <name evidence="2" type="ORF">K458DRAFT_313719</name>
</gene>
<feature type="non-terminal residue" evidence="2">
    <location>
        <position position="1"/>
    </location>
</feature>
<sequence length="67" mass="7994">LLLLLASFIFISTRDNLFSSKLIYFLAILKINRKIKWLRIVKSYLYILASVIYYIRVITIERLLLSI</sequence>
<keyword evidence="1" id="KW-0812">Transmembrane</keyword>
<accession>A0A6G1IN47</accession>
<name>A0A6G1IN47_9PLEO</name>
<feature type="transmembrane region" description="Helical" evidence="1">
    <location>
        <begin position="43"/>
        <end position="65"/>
    </location>
</feature>
<dbReference type="Proteomes" id="UP000799291">
    <property type="component" value="Unassembled WGS sequence"/>
</dbReference>
<dbReference type="OrthoDB" id="3943268at2759"/>
<dbReference type="EMBL" id="MU005602">
    <property type="protein sequence ID" value="KAF2679674.1"/>
    <property type="molecule type" value="Genomic_DNA"/>
</dbReference>
<evidence type="ECO:0000256" key="1">
    <source>
        <dbReference type="SAM" id="Phobius"/>
    </source>
</evidence>
<dbReference type="AlphaFoldDB" id="A0A6G1IN47"/>
<evidence type="ECO:0000313" key="2">
    <source>
        <dbReference type="EMBL" id="KAF2679674.1"/>
    </source>
</evidence>
<organism evidence="2 3">
    <name type="scientific">Lentithecium fluviatile CBS 122367</name>
    <dbReference type="NCBI Taxonomy" id="1168545"/>
    <lineage>
        <taxon>Eukaryota</taxon>
        <taxon>Fungi</taxon>
        <taxon>Dikarya</taxon>
        <taxon>Ascomycota</taxon>
        <taxon>Pezizomycotina</taxon>
        <taxon>Dothideomycetes</taxon>
        <taxon>Pleosporomycetidae</taxon>
        <taxon>Pleosporales</taxon>
        <taxon>Massarineae</taxon>
        <taxon>Lentitheciaceae</taxon>
        <taxon>Lentithecium</taxon>
    </lineage>
</organism>
<reference evidence="2" key="1">
    <citation type="journal article" date="2020" name="Stud. Mycol.">
        <title>101 Dothideomycetes genomes: a test case for predicting lifestyles and emergence of pathogens.</title>
        <authorList>
            <person name="Haridas S."/>
            <person name="Albert R."/>
            <person name="Binder M."/>
            <person name="Bloem J."/>
            <person name="Labutti K."/>
            <person name="Salamov A."/>
            <person name="Andreopoulos B."/>
            <person name="Baker S."/>
            <person name="Barry K."/>
            <person name="Bills G."/>
            <person name="Bluhm B."/>
            <person name="Cannon C."/>
            <person name="Castanera R."/>
            <person name="Culley D."/>
            <person name="Daum C."/>
            <person name="Ezra D."/>
            <person name="Gonzalez J."/>
            <person name="Henrissat B."/>
            <person name="Kuo A."/>
            <person name="Liang C."/>
            <person name="Lipzen A."/>
            <person name="Lutzoni F."/>
            <person name="Magnuson J."/>
            <person name="Mondo S."/>
            <person name="Nolan M."/>
            <person name="Ohm R."/>
            <person name="Pangilinan J."/>
            <person name="Park H.-J."/>
            <person name="Ramirez L."/>
            <person name="Alfaro M."/>
            <person name="Sun H."/>
            <person name="Tritt A."/>
            <person name="Yoshinaga Y."/>
            <person name="Zwiers L.-H."/>
            <person name="Turgeon B."/>
            <person name="Goodwin S."/>
            <person name="Spatafora J."/>
            <person name="Crous P."/>
            <person name="Grigoriev I."/>
        </authorList>
    </citation>
    <scope>NUCLEOTIDE SEQUENCE</scope>
    <source>
        <strain evidence="2">CBS 122367</strain>
    </source>
</reference>
<keyword evidence="1" id="KW-1133">Transmembrane helix</keyword>